<proteinExistence type="predicted"/>
<evidence type="ECO:0008006" key="4">
    <source>
        <dbReference type="Google" id="ProtNLM"/>
    </source>
</evidence>
<dbReference type="GeneID" id="91105505"/>
<dbReference type="RefSeq" id="XP_066086558.1">
    <property type="nucleotide sequence ID" value="XM_066230461.1"/>
</dbReference>
<accession>A0AAX4KQ13</accession>
<evidence type="ECO:0000313" key="2">
    <source>
        <dbReference type="EMBL" id="WWD08591.1"/>
    </source>
</evidence>
<gene>
    <name evidence="2" type="ORF">V865_006704</name>
</gene>
<evidence type="ECO:0000313" key="3">
    <source>
        <dbReference type="Proteomes" id="UP001358614"/>
    </source>
</evidence>
<feature type="compositionally biased region" description="Polar residues" evidence="1">
    <location>
        <begin position="314"/>
        <end position="328"/>
    </location>
</feature>
<feature type="region of interest" description="Disordered" evidence="1">
    <location>
        <begin position="121"/>
        <end position="148"/>
    </location>
</feature>
<evidence type="ECO:0000256" key="1">
    <source>
        <dbReference type="SAM" id="MobiDB-lite"/>
    </source>
</evidence>
<sequence length="416" mass="46374">MDKDDFKSYPLKSPPDNAARLRAMFGIWLHPMLDTEFDPEFKHEIAVHLGGTPDLASIRVRRGVKGMSYIDTDFHRDMLRWETEASEPQGETGRAYENFGAKVPDGMVYVQTFVFATPISSPASSPAYPPSENHADRKSGSISSGLTSLEKRYGSPGERAYSYLSACHECCGTYLGLLIRGHRYYLVYAISSSLFAIKGSASTTKDQGVGEVMTVQEYLEEFRSLPDVLGTRCEPNLEGFKEIRNFSSGAIDLLVEFPLGKPIPPIHCPNGPIIEALRHLTFGDENLYTTRRLIVPLIESRIIPSGKDVEHNSEPSGPTSLGNSSSLPSPMPVDDDDEEMLLPSGFLVSDFPSELGQEYPDDPEDEWIDEEEREKQDEEDMLYLAQKAVLRERNVKIVPLSSALFNALMEEVKANH</sequence>
<name>A0AAX4KQ13_9TREE</name>
<dbReference type="Proteomes" id="UP001358614">
    <property type="component" value="Chromosome 2"/>
</dbReference>
<dbReference type="KEGG" id="ker:91105505"/>
<reference evidence="2 3" key="1">
    <citation type="submission" date="2024-01" db="EMBL/GenBank/DDBJ databases">
        <title>Comparative genomics of Cryptococcus and Kwoniella reveals pathogenesis evolution and contrasting modes of karyotype evolution via chromosome fusion or intercentromeric recombination.</title>
        <authorList>
            <person name="Coelho M.A."/>
            <person name="David-Palma M."/>
            <person name="Shea T."/>
            <person name="Bowers K."/>
            <person name="McGinley-Smith S."/>
            <person name="Mohammad A.W."/>
            <person name="Gnirke A."/>
            <person name="Yurkov A.M."/>
            <person name="Nowrousian M."/>
            <person name="Sun S."/>
            <person name="Cuomo C.A."/>
            <person name="Heitman J."/>
        </authorList>
    </citation>
    <scope>NUCLEOTIDE SEQUENCE [LARGE SCALE GENOMIC DNA]</scope>
    <source>
        <strain evidence="2 3">PYCC6329</strain>
    </source>
</reference>
<feature type="region of interest" description="Disordered" evidence="1">
    <location>
        <begin position="306"/>
        <end position="339"/>
    </location>
</feature>
<organism evidence="2 3">
    <name type="scientific">Kwoniella europaea PYCC6329</name>
    <dbReference type="NCBI Taxonomy" id="1423913"/>
    <lineage>
        <taxon>Eukaryota</taxon>
        <taxon>Fungi</taxon>
        <taxon>Dikarya</taxon>
        <taxon>Basidiomycota</taxon>
        <taxon>Agaricomycotina</taxon>
        <taxon>Tremellomycetes</taxon>
        <taxon>Tremellales</taxon>
        <taxon>Cryptococcaceae</taxon>
        <taxon>Kwoniella</taxon>
    </lineage>
</organism>
<dbReference type="EMBL" id="CP144090">
    <property type="protein sequence ID" value="WWD08591.1"/>
    <property type="molecule type" value="Genomic_DNA"/>
</dbReference>
<dbReference type="AlphaFoldDB" id="A0AAX4KQ13"/>
<protein>
    <recommendedName>
        <fullName evidence="4">Cytoplasmic protein</fullName>
    </recommendedName>
</protein>
<keyword evidence="3" id="KW-1185">Reference proteome</keyword>